<dbReference type="EMBL" id="CCXZ01000116">
    <property type="protein sequence ID" value="CEG15951.1"/>
    <property type="molecule type" value="Genomic_DNA"/>
</dbReference>
<organism evidence="1 2">
    <name type="scientific">Xanthomonas citri pv. citri</name>
    <dbReference type="NCBI Taxonomy" id="611301"/>
    <lineage>
        <taxon>Bacteria</taxon>
        <taxon>Pseudomonadati</taxon>
        <taxon>Pseudomonadota</taxon>
        <taxon>Gammaproteobacteria</taxon>
        <taxon>Lysobacterales</taxon>
        <taxon>Lysobacteraceae</taxon>
        <taxon>Xanthomonas</taxon>
    </lineage>
</organism>
<evidence type="ECO:0000313" key="2">
    <source>
        <dbReference type="Proteomes" id="UP000052230"/>
    </source>
</evidence>
<name>A0A0U5FGD4_XANCI</name>
<proteinExistence type="predicted"/>
<evidence type="ECO:0000313" key="1">
    <source>
        <dbReference type="EMBL" id="CEG15951.1"/>
    </source>
</evidence>
<sequence>MPALAEVAPAYTETLQLVYSRPRSKSEKERLAGIHVSWIAGSPSASRLWRRAADAAT</sequence>
<protein>
    <submittedName>
        <fullName evidence="1">Uncharacterized protein</fullName>
    </submittedName>
</protein>
<dbReference type="AlphaFoldDB" id="A0A0U5FGD4"/>
<keyword evidence="2" id="KW-1185">Reference proteome</keyword>
<gene>
    <name evidence="1" type="ORF">XAC3562_240004</name>
</gene>
<comment type="caution">
    <text evidence="1">The sequence shown here is derived from an EMBL/GenBank/DDBJ whole genome shotgun (WGS) entry which is preliminary data.</text>
</comment>
<accession>A0A0U5FGD4</accession>
<reference evidence="1 2" key="1">
    <citation type="submission" date="2014-09" db="EMBL/GenBank/DDBJ databases">
        <authorList>
            <person name="Regsiter A."/>
        </authorList>
    </citation>
    <scope>NUCLEOTIDE SEQUENCE [LARGE SCALE GENOMIC DNA]</scope>
</reference>
<dbReference type="Proteomes" id="UP000052230">
    <property type="component" value="Unassembled WGS sequence"/>
</dbReference>